<name>A0A516V2N2_9GAMM</name>
<feature type="domain" description="N-acetyltransferase" evidence="1">
    <location>
        <begin position="7"/>
        <end position="166"/>
    </location>
</feature>
<organism evidence="2 3">
    <name type="scientific">Pseudoluteimonas lycopersici</name>
    <dbReference type="NCBI Taxonomy" id="1324796"/>
    <lineage>
        <taxon>Bacteria</taxon>
        <taxon>Pseudomonadati</taxon>
        <taxon>Pseudomonadota</taxon>
        <taxon>Gammaproteobacteria</taxon>
        <taxon>Lysobacterales</taxon>
        <taxon>Lysobacteraceae</taxon>
        <taxon>Pseudoluteimonas</taxon>
    </lineage>
</organism>
<dbReference type="PROSITE" id="PS51186">
    <property type="entry name" value="GNAT"/>
    <property type="match status" value="1"/>
</dbReference>
<accession>A0A516V2N2</accession>
<evidence type="ECO:0000259" key="1">
    <source>
        <dbReference type="PROSITE" id="PS51186"/>
    </source>
</evidence>
<dbReference type="InterPro" id="IPR050276">
    <property type="entry name" value="MshD_Acetyltransferase"/>
</dbReference>
<dbReference type="SUPFAM" id="SSF55729">
    <property type="entry name" value="Acyl-CoA N-acyltransferases (Nat)"/>
    <property type="match status" value="1"/>
</dbReference>
<dbReference type="GO" id="GO:0016747">
    <property type="term" value="F:acyltransferase activity, transferring groups other than amino-acyl groups"/>
    <property type="evidence" value="ECO:0007669"/>
    <property type="project" value="InterPro"/>
</dbReference>
<dbReference type="OrthoDB" id="5525374at2"/>
<dbReference type="AlphaFoldDB" id="A0A516V2N2"/>
<dbReference type="PANTHER" id="PTHR43617">
    <property type="entry name" value="L-AMINO ACID N-ACETYLTRANSFERASE"/>
    <property type="match status" value="1"/>
</dbReference>
<dbReference type="EMBL" id="CP041742">
    <property type="protein sequence ID" value="QDQ72781.1"/>
    <property type="molecule type" value="Genomic_DNA"/>
</dbReference>
<dbReference type="InterPro" id="IPR000182">
    <property type="entry name" value="GNAT_dom"/>
</dbReference>
<dbReference type="RefSeq" id="WP_143878296.1">
    <property type="nucleotide sequence ID" value="NZ_BAABLZ010000002.1"/>
</dbReference>
<protein>
    <submittedName>
        <fullName evidence="2">GNAT family N-acetyltransferase</fullName>
    </submittedName>
</protein>
<dbReference type="CDD" id="cd04301">
    <property type="entry name" value="NAT_SF"/>
    <property type="match status" value="1"/>
</dbReference>
<dbReference type="Gene3D" id="3.40.630.30">
    <property type="match status" value="1"/>
</dbReference>
<dbReference type="Pfam" id="PF00583">
    <property type="entry name" value="Acetyltransf_1"/>
    <property type="match status" value="1"/>
</dbReference>
<gene>
    <name evidence="2" type="ORF">FNZ56_02280</name>
</gene>
<proteinExistence type="predicted"/>
<evidence type="ECO:0000313" key="2">
    <source>
        <dbReference type="EMBL" id="QDQ72781.1"/>
    </source>
</evidence>
<keyword evidence="2" id="KW-0808">Transferase</keyword>
<dbReference type="Proteomes" id="UP000315891">
    <property type="component" value="Chromosome"/>
</dbReference>
<reference evidence="2 3" key="1">
    <citation type="submission" date="2019-07" db="EMBL/GenBank/DDBJ databases">
        <title>Lysobacter weifangensis sp. nov., isolated from bensulfuron-methyl contaminated farmland soil.</title>
        <authorList>
            <person name="Zhao H."/>
        </authorList>
    </citation>
    <scope>NUCLEOTIDE SEQUENCE [LARGE SCALE GENOMIC DNA]</scope>
    <source>
        <strain evidence="2 3">CC-Bw-6</strain>
    </source>
</reference>
<keyword evidence="3" id="KW-1185">Reference proteome</keyword>
<dbReference type="InterPro" id="IPR016181">
    <property type="entry name" value="Acyl_CoA_acyltransferase"/>
</dbReference>
<sequence length="166" mass="18444">MQGDDMSPLRPMTEFEFAAWCDSIIPDYAAEKVKSGEWLESEALARSRASLDELLPRGIDTPDNHLFAIVDADGESVGMLWFAIKERSGSRIAYVYNIAIDPRFRRQGHAERALDALGQEARRLGLEGIGLHVFGHNRGARSLYEKLGFEATDITMFKPVGGAKES</sequence>
<evidence type="ECO:0000313" key="3">
    <source>
        <dbReference type="Proteomes" id="UP000315891"/>
    </source>
</evidence>